<evidence type="ECO:0000256" key="1">
    <source>
        <dbReference type="SAM" id="MobiDB-lite"/>
    </source>
</evidence>
<name>L9KYJ8_TUPCH</name>
<protein>
    <recommendedName>
        <fullName evidence="5">Secreted protein</fullName>
    </recommendedName>
</protein>
<reference evidence="4" key="2">
    <citation type="journal article" date="2013" name="Nat. Commun.">
        <title>Genome of the Chinese tree shrew.</title>
        <authorList>
            <person name="Fan Y."/>
            <person name="Huang Z.Y."/>
            <person name="Cao C.C."/>
            <person name="Chen C.S."/>
            <person name="Chen Y.X."/>
            <person name="Fan D.D."/>
            <person name="He J."/>
            <person name="Hou H.L."/>
            <person name="Hu L."/>
            <person name="Hu X.T."/>
            <person name="Jiang X.T."/>
            <person name="Lai R."/>
            <person name="Lang Y.S."/>
            <person name="Liang B."/>
            <person name="Liao S.G."/>
            <person name="Mu D."/>
            <person name="Ma Y.Y."/>
            <person name="Niu Y.Y."/>
            <person name="Sun X.Q."/>
            <person name="Xia J.Q."/>
            <person name="Xiao J."/>
            <person name="Xiong Z.Q."/>
            <person name="Xu L."/>
            <person name="Yang L."/>
            <person name="Zhang Y."/>
            <person name="Zhao W."/>
            <person name="Zhao X.D."/>
            <person name="Zheng Y.T."/>
            <person name="Zhou J.M."/>
            <person name="Zhu Y.B."/>
            <person name="Zhang G.J."/>
            <person name="Wang J."/>
            <person name="Yao Y.G."/>
        </authorList>
    </citation>
    <scope>NUCLEOTIDE SEQUENCE [LARGE SCALE GENOMIC DNA]</scope>
</reference>
<dbReference type="Proteomes" id="UP000011518">
    <property type="component" value="Unassembled WGS sequence"/>
</dbReference>
<evidence type="ECO:0000256" key="2">
    <source>
        <dbReference type="SAM" id="SignalP"/>
    </source>
</evidence>
<dbReference type="AlphaFoldDB" id="L9KYJ8"/>
<gene>
    <name evidence="3" type="ORF">TREES_T100020393</name>
</gene>
<feature type="chain" id="PRO_5004000271" description="Secreted protein" evidence="2">
    <location>
        <begin position="29"/>
        <end position="77"/>
    </location>
</feature>
<dbReference type="EMBL" id="KB320607">
    <property type="protein sequence ID" value="ELW67549.1"/>
    <property type="molecule type" value="Genomic_DNA"/>
</dbReference>
<evidence type="ECO:0008006" key="5">
    <source>
        <dbReference type="Google" id="ProtNLM"/>
    </source>
</evidence>
<keyword evidence="2" id="KW-0732">Signal</keyword>
<proteinExistence type="predicted"/>
<feature type="compositionally biased region" description="Basic and acidic residues" evidence="1">
    <location>
        <begin position="44"/>
        <end position="59"/>
    </location>
</feature>
<feature type="signal peptide" evidence="2">
    <location>
        <begin position="1"/>
        <end position="28"/>
    </location>
</feature>
<feature type="region of interest" description="Disordered" evidence="1">
    <location>
        <begin position="38"/>
        <end position="59"/>
    </location>
</feature>
<evidence type="ECO:0000313" key="4">
    <source>
        <dbReference type="Proteomes" id="UP000011518"/>
    </source>
</evidence>
<evidence type="ECO:0000313" key="3">
    <source>
        <dbReference type="EMBL" id="ELW67549.1"/>
    </source>
</evidence>
<accession>L9KYJ8</accession>
<organism evidence="3 4">
    <name type="scientific">Tupaia chinensis</name>
    <name type="common">Chinese tree shrew</name>
    <name type="synonym">Tupaia belangeri chinensis</name>
    <dbReference type="NCBI Taxonomy" id="246437"/>
    <lineage>
        <taxon>Eukaryota</taxon>
        <taxon>Metazoa</taxon>
        <taxon>Chordata</taxon>
        <taxon>Craniata</taxon>
        <taxon>Vertebrata</taxon>
        <taxon>Euteleostomi</taxon>
        <taxon>Mammalia</taxon>
        <taxon>Eutheria</taxon>
        <taxon>Euarchontoglires</taxon>
        <taxon>Scandentia</taxon>
        <taxon>Tupaiidae</taxon>
        <taxon>Tupaia</taxon>
    </lineage>
</organism>
<dbReference type="InParanoid" id="L9KYJ8"/>
<reference evidence="4" key="1">
    <citation type="submission" date="2012-07" db="EMBL/GenBank/DDBJ databases">
        <title>Genome of the Chinese tree shrew, a rising model animal genetically related to primates.</title>
        <authorList>
            <person name="Zhang G."/>
            <person name="Fan Y."/>
            <person name="Yao Y."/>
            <person name="Huang Z."/>
        </authorList>
    </citation>
    <scope>NUCLEOTIDE SEQUENCE [LARGE SCALE GENOMIC DNA]</scope>
</reference>
<keyword evidence="4" id="KW-1185">Reference proteome</keyword>
<sequence length="77" mass="9013">MKLLWPCVWCAVLTTALVPWAQFELVVARWMEFGHRGKQSGLEPRVRESGKENSFTRHETRCLGRGVEERMRDMPPQ</sequence>